<dbReference type="AlphaFoldDB" id="A0A8X6YT03"/>
<accession>A0A8X6YT03</accession>
<sequence>MHRRQTARPHIWTLCPPRSHSFFEAILLQSSKASVSSVRQTPSIATQRDIVVSIMTYRHTVVADPRPNNGQCPKATCTVSNPQASHLL</sequence>
<gene>
    <name evidence="1" type="ORF">TNIN_83281</name>
</gene>
<reference evidence="1" key="1">
    <citation type="submission" date="2020-08" db="EMBL/GenBank/DDBJ databases">
        <title>Multicomponent nature underlies the extraordinary mechanical properties of spider dragline silk.</title>
        <authorList>
            <person name="Kono N."/>
            <person name="Nakamura H."/>
            <person name="Mori M."/>
            <person name="Yoshida Y."/>
            <person name="Ohtoshi R."/>
            <person name="Malay A.D."/>
            <person name="Moran D.A.P."/>
            <person name="Tomita M."/>
            <person name="Numata K."/>
            <person name="Arakawa K."/>
        </authorList>
    </citation>
    <scope>NUCLEOTIDE SEQUENCE</scope>
</reference>
<proteinExistence type="predicted"/>
<organism evidence="1 2">
    <name type="scientific">Trichonephila inaurata madagascariensis</name>
    <dbReference type="NCBI Taxonomy" id="2747483"/>
    <lineage>
        <taxon>Eukaryota</taxon>
        <taxon>Metazoa</taxon>
        <taxon>Ecdysozoa</taxon>
        <taxon>Arthropoda</taxon>
        <taxon>Chelicerata</taxon>
        <taxon>Arachnida</taxon>
        <taxon>Araneae</taxon>
        <taxon>Araneomorphae</taxon>
        <taxon>Entelegynae</taxon>
        <taxon>Araneoidea</taxon>
        <taxon>Nephilidae</taxon>
        <taxon>Trichonephila</taxon>
        <taxon>Trichonephila inaurata</taxon>
    </lineage>
</organism>
<dbReference type="EMBL" id="BMAV01021686">
    <property type="protein sequence ID" value="GFY75932.1"/>
    <property type="molecule type" value="Genomic_DNA"/>
</dbReference>
<name>A0A8X6YT03_9ARAC</name>
<evidence type="ECO:0000313" key="1">
    <source>
        <dbReference type="EMBL" id="GFY75932.1"/>
    </source>
</evidence>
<keyword evidence="2" id="KW-1185">Reference proteome</keyword>
<protein>
    <submittedName>
        <fullName evidence="1">Uncharacterized protein</fullName>
    </submittedName>
</protein>
<comment type="caution">
    <text evidence="1">The sequence shown here is derived from an EMBL/GenBank/DDBJ whole genome shotgun (WGS) entry which is preliminary data.</text>
</comment>
<dbReference type="Proteomes" id="UP000886998">
    <property type="component" value="Unassembled WGS sequence"/>
</dbReference>
<evidence type="ECO:0000313" key="2">
    <source>
        <dbReference type="Proteomes" id="UP000886998"/>
    </source>
</evidence>